<dbReference type="Proteomes" id="UP001165064">
    <property type="component" value="Unassembled WGS sequence"/>
</dbReference>
<proteinExistence type="predicted"/>
<evidence type="ECO:0000313" key="2">
    <source>
        <dbReference type="Proteomes" id="UP001165064"/>
    </source>
</evidence>
<sequence>MTERTTLSYLKFVSMMLLCALALTFDYRLVTGEGDDDNDDGSSSSGRANKLQFGMSLVLVLLGMFCVVLSMVNYFQAIYNYQRERIQTYNTEITSFAIGFLIIILLTINIILICSD</sequence>
<comment type="caution">
    <text evidence="1">The sequence shown here is derived from an EMBL/GenBank/DDBJ whole genome shotgun (WGS) entry which is preliminary data.</text>
</comment>
<evidence type="ECO:0000313" key="1">
    <source>
        <dbReference type="EMBL" id="GME87295.1"/>
    </source>
</evidence>
<keyword evidence="2" id="KW-1185">Reference proteome</keyword>
<organism evidence="1 2">
    <name type="scientific">Ambrosiozyma monospora</name>
    <name type="common">Yeast</name>
    <name type="synonym">Endomycopsis monosporus</name>
    <dbReference type="NCBI Taxonomy" id="43982"/>
    <lineage>
        <taxon>Eukaryota</taxon>
        <taxon>Fungi</taxon>
        <taxon>Dikarya</taxon>
        <taxon>Ascomycota</taxon>
        <taxon>Saccharomycotina</taxon>
        <taxon>Pichiomycetes</taxon>
        <taxon>Pichiales</taxon>
        <taxon>Pichiaceae</taxon>
        <taxon>Ambrosiozyma</taxon>
    </lineage>
</organism>
<name>A0ACB5TES4_AMBMO</name>
<accession>A0ACB5TES4</accession>
<gene>
    <name evidence="1" type="ORF">Amon02_000817300</name>
</gene>
<protein>
    <submittedName>
        <fullName evidence="1">Unnamed protein product</fullName>
    </submittedName>
</protein>
<dbReference type="EMBL" id="BSXS01007095">
    <property type="protein sequence ID" value="GME87295.1"/>
    <property type="molecule type" value="Genomic_DNA"/>
</dbReference>
<reference evidence="1" key="1">
    <citation type="submission" date="2023-04" db="EMBL/GenBank/DDBJ databases">
        <title>Ambrosiozyma monospora NBRC 10751.</title>
        <authorList>
            <person name="Ichikawa N."/>
            <person name="Sato H."/>
            <person name="Tonouchi N."/>
        </authorList>
    </citation>
    <scope>NUCLEOTIDE SEQUENCE</scope>
    <source>
        <strain evidence="1">NBRC 10751</strain>
    </source>
</reference>